<dbReference type="Pfam" id="PF01451">
    <property type="entry name" value="LMWPc"/>
    <property type="match status" value="1"/>
</dbReference>
<accession>A0A432Z9F5</accession>
<evidence type="ECO:0000256" key="1">
    <source>
        <dbReference type="ARBA" id="ARBA00022849"/>
    </source>
</evidence>
<dbReference type="PANTHER" id="PTHR43428:SF1">
    <property type="entry name" value="ARSENATE REDUCTASE"/>
    <property type="match status" value="1"/>
</dbReference>
<proteinExistence type="predicted"/>
<dbReference type="AlphaFoldDB" id="A0A432Z9F5"/>
<dbReference type="SUPFAM" id="SSF52788">
    <property type="entry name" value="Phosphotyrosine protein phosphatases I"/>
    <property type="match status" value="1"/>
</dbReference>
<dbReference type="EMBL" id="PIQE01000001">
    <property type="protein sequence ID" value="RUO74510.1"/>
    <property type="molecule type" value="Genomic_DNA"/>
</dbReference>
<reference evidence="4" key="1">
    <citation type="journal article" date="2018" name="Front. Microbiol.">
        <title>Genome-Based Analysis Reveals the Taxonomy and Diversity of the Family Idiomarinaceae.</title>
        <authorList>
            <person name="Liu Y."/>
            <person name="Lai Q."/>
            <person name="Shao Z."/>
        </authorList>
    </citation>
    <scope>NUCLEOTIDE SEQUENCE [LARGE SCALE GENOMIC DNA]</scope>
    <source>
        <strain evidence="4">c121</strain>
    </source>
</reference>
<dbReference type="CDD" id="cd16345">
    <property type="entry name" value="LMWP_ArsC"/>
    <property type="match status" value="1"/>
</dbReference>
<dbReference type="PANTHER" id="PTHR43428">
    <property type="entry name" value="ARSENATE REDUCTASE"/>
    <property type="match status" value="1"/>
</dbReference>
<name>A0A432Z9F5_9GAMM</name>
<keyword evidence="1" id="KW-0059">Arsenical resistance</keyword>
<gene>
    <name evidence="3" type="ORF">CWI80_03985</name>
</gene>
<dbReference type="RefSeq" id="WP_026861642.1">
    <property type="nucleotide sequence ID" value="NZ_PIQE01000001.1"/>
</dbReference>
<feature type="domain" description="Phosphotyrosine protein phosphatase I" evidence="2">
    <location>
        <begin position="1"/>
        <end position="136"/>
    </location>
</feature>
<protein>
    <submittedName>
        <fullName evidence="3">Arsenate reductase ArsC</fullName>
    </submittedName>
</protein>
<sequence length="156" mass="17087">MKVLYICTHNRCRSIMFEAITNQLAKGHIIAQSAGSHPAGIVHPLALRYLQESNISVEGLQSQSWEAFENFKPDLVITVCDAAAGETCPVWFGNSIKIHWGLSDPSQIEGSDEAKALGFRACIAEIKKRVAKLLVIAEKELSPAELKDELAKLTAQ</sequence>
<dbReference type="GO" id="GO:0046685">
    <property type="term" value="P:response to arsenic-containing substance"/>
    <property type="evidence" value="ECO:0007669"/>
    <property type="project" value="UniProtKB-KW"/>
</dbReference>
<dbReference type="SMART" id="SM00226">
    <property type="entry name" value="LMWPc"/>
    <property type="match status" value="1"/>
</dbReference>
<evidence type="ECO:0000313" key="3">
    <source>
        <dbReference type="EMBL" id="RUO74510.1"/>
    </source>
</evidence>
<dbReference type="InterPro" id="IPR023485">
    <property type="entry name" value="Ptyr_pPase"/>
</dbReference>
<evidence type="ECO:0000259" key="2">
    <source>
        <dbReference type="SMART" id="SM00226"/>
    </source>
</evidence>
<organism evidence="3 4">
    <name type="scientific">Pseudidiomarina sediminum</name>
    <dbReference type="NCBI Taxonomy" id="431675"/>
    <lineage>
        <taxon>Bacteria</taxon>
        <taxon>Pseudomonadati</taxon>
        <taxon>Pseudomonadota</taxon>
        <taxon>Gammaproteobacteria</taxon>
        <taxon>Alteromonadales</taxon>
        <taxon>Idiomarinaceae</taxon>
        <taxon>Pseudidiomarina</taxon>
    </lineage>
</organism>
<comment type="caution">
    <text evidence="3">The sequence shown here is derived from an EMBL/GenBank/DDBJ whole genome shotgun (WGS) entry which is preliminary data.</text>
</comment>
<evidence type="ECO:0000313" key="4">
    <source>
        <dbReference type="Proteomes" id="UP000287022"/>
    </source>
</evidence>
<dbReference type="InterPro" id="IPR036196">
    <property type="entry name" value="Ptyr_pPase_sf"/>
</dbReference>
<dbReference type="Proteomes" id="UP000287022">
    <property type="component" value="Unassembled WGS sequence"/>
</dbReference>
<dbReference type="STRING" id="1122124.GCA_000423165_00599"/>
<keyword evidence="4" id="KW-1185">Reference proteome</keyword>
<dbReference type="Gene3D" id="3.40.50.2300">
    <property type="match status" value="1"/>
</dbReference>